<dbReference type="EMBL" id="SLWK01000002">
    <property type="protein sequence ID" value="TCO09840.1"/>
    <property type="molecule type" value="Genomic_DNA"/>
</dbReference>
<dbReference type="InterPro" id="IPR003439">
    <property type="entry name" value="ABC_transporter-like_ATP-bd"/>
</dbReference>
<dbReference type="Pfam" id="PF13732">
    <property type="entry name" value="DrrA1-3_C"/>
    <property type="match status" value="1"/>
</dbReference>
<evidence type="ECO:0000259" key="6">
    <source>
        <dbReference type="PROSITE" id="PS50893"/>
    </source>
</evidence>
<dbReference type="Gene3D" id="3.40.50.300">
    <property type="entry name" value="P-loop containing nucleotide triphosphate hydrolases"/>
    <property type="match status" value="1"/>
</dbReference>
<dbReference type="PANTHER" id="PTHR42711">
    <property type="entry name" value="ABC TRANSPORTER ATP-BINDING PROTEIN"/>
    <property type="match status" value="1"/>
</dbReference>
<dbReference type="SMART" id="SM00382">
    <property type="entry name" value="AAA"/>
    <property type="match status" value="1"/>
</dbReference>
<keyword evidence="3" id="KW-0536">Nodulation</keyword>
<keyword evidence="4" id="KW-0547">Nucleotide-binding</keyword>
<evidence type="ECO:0000256" key="5">
    <source>
        <dbReference type="ARBA" id="ARBA00022840"/>
    </source>
</evidence>
<evidence type="ECO:0000313" key="7">
    <source>
        <dbReference type="EMBL" id="TCO09840.1"/>
    </source>
</evidence>
<comment type="caution">
    <text evidence="7">The sequence shown here is derived from an EMBL/GenBank/DDBJ whole genome shotgun (WGS) entry which is preliminary data.</text>
</comment>
<gene>
    <name evidence="7" type="ORF">EV194_102269</name>
</gene>
<dbReference type="RefSeq" id="WP_132432660.1">
    <property type="nucleotide sequence ID" value="NZ_SLWK01000002.1"/>
</dbReference>
<dbReference type="InterPro" id="IPR003593">
    <property type="entry name" value="AAA+_ATPase"/>
</dbReference>
<dbReference type="Pfam" id="PF00005">
    <property type="entry name" value="ABC_tran"/>
    <property type="match status" value="1"/>
</dbReference>
<name>A0A4R2GM50_9BACT</name>
<dbReference type="Proteomes" id="UP000295221">
    <property type="component" value="Unassembled WGS sequence"/>
</dbReference>
<dbReference type="OrthoDB" id="9801987at2"/>
<evidence type="ECO:0000256" key="2">
    <source>
        <dbReference type="ARBA" id="ARBA00022448"/>
    </source>
</evidence>
<sequence length="309" mass="34796">MTKQEILQVEGLRKRFKDIDAVNNISFSVAEGDVFAFLGPNGAGKTTTIRILMDIIHADEGTISWNLKGQGNGFPLASRLGYLPEERGLYLDLPVINSLIYLAGIRGMQKPKAKAAAMHWLEKLELADRANEKLQALSKGNQQKIQFIASILHEPEFVILDEPFSGFDPINQEKFIEFIKAINCNGTTVLLSAHQMALVERVANKVFLINDGCELYNGSLPDIYNRFGDRMVLDLAFEDHAPVNRISEIEEVEHVEAVDEKQIKVTFMPGTKMEFILKKLSGFQGITEFSTQKYTLHDIFLNLVKNHRS</sequence>
<dbReference type="SUPFAM" id="SSF52540">
    <property type="entry name" value="P-loop containing nucleoside triphosphate hydrolases"/>
    <property type="match status" value="1"/>
</dbReference>
<accession>A0A4R2GM50</accession>
<protein>
    <submittedName>
        <fullName evidence="7">ABC-2 type transport system ATP-binding protein</fullName>
    </submittedName>
</protein>
<dbReference type="PROSITE" id="PS50893">
    <property type="entry name" value="ABC_TRANSPORTER_2"/>
    <property type="match status" value="1"/>
</dbReference>
<dbReference type="GO" id="GO:0016887">
    <property type="term" value="F:ATP hydrolysis activity"/>
    <property type="evidence" value="ECO:0007669"/>
    <property type="project" value="InterPro"/>
</dbReference>
<keyword evidence="2" id="KW-0813">Transport</keyword>
<evidence type="ECO:0000256" key="1">
    <source>
        <dbReference type="ARBA" id="ARBA00005417"/>
    </source>
</evidence>
<dbReference type="InterPro" id="IPR027417">
    <property type="entry name" value="P-loop_NTPase"/>
</dbReference>
<keyword evidence="5 7" id="KW-0067">ATP-binding</keyword>
<comment type="similarity">
    <text evidence="1">Belongs to the ABC transporter superfamily.</text>
</comment>
<evidence type="ECO:0000256" key="4">
    <source>
        <dbReference type="ARBA" id="ARBA00022741"/>
    </source>
</evidence>
<keyword evidence="8" id="KW-1185">Reference proteome</keyword>
<reference evidence="7 8" key="1">
    <citation type="submission" date="2019-03" db="EMBL/GenBank/DDBJ databases">
        <title>Genomic Encyclopedia of Type Strains, Phase IV (KMG-IV): sequencing the most valuable type-strain genomes for metagenomic binning, comparative biology and taxonomic classification.</title>
        <authorList>
            <person name="Goeker M."/>
        </authorList>
    </citation>
    <scope>NUCLEOTIDE SEQUENCE [LARGE SCALE GENOMIC DNA]</scope>
    <source>
        <strain evidence="7 8">DSM 24179</strain>
    </source>
</reference>
<evidence type="ECO:0000256" key="3">
    <source>
        <dbReference type="ARBA" id="ARBA00022458"/>
    </source>
</evidence>
<dbReference type="AlphaFoldDB" id="A0A4R2GM50"/>
<evidence type="ECO:0000313" key="8">
    <source>
        <dbReference type="Proteomes" id="UP000295221"/>
    </source>
</evidence>
<dbReference type="PANTHER" id="PTHR42711:SF5">
    <property type="entry name" value="ABC TRANSPORTER ATP-BINDING PROTEIN NATA"/>
    <property type="match status" value="1"/>
</dbReference>
<feature type="domain" description="ABC transporter" evidence="6">
    <location>
        <begin position="7"/>
        <end position="236"/>
    </location>
</feature>
<proteinExistence type="inferred from homology"/>
<dbReference type="InterPro" id="IPR017871">
    <property type="entry name" value="ABC_transporter-like_CS"/>
</dbReference>
<dbReference type="InterPro" id="IPR050763">
    <property type="entry name" value="ABC_transporter_ATP-binding"/>
</dbReference>
<dbReference type="GO" id="GO:0005524">
    <property type="term" value="F:ATP binding"/>
    <property type="evidence" value="ECO:0007669"/>
    <property type="project" value="UniProtKB-KW"/>
</dbReference>
<dbReference type="PROSITE" id="PS00211">
    <property type="entry name" value="ABC_TRANSPORTER_1"/>
    <property type="match status" value="1"/>
</dbReference>
<organism evidence="7 8">
    <name type="scientific">Natronoflexus pectinivorans</name>
    <dbReference type="NCBI Taxonomy" id="682526"/>
    <lineage>
        <taxon>Bacteria</taxon>
        <taxon>Pseudomonadati</taxon>
        <taxon>Bacteroidota</taxon>
        <taxon>Bacteroidia</taxon>
        <taxon>Marinilabiliales</taxon>
        <taxon>Marinilabiliaceae</taxon>
        <taxon>Natronoflexus</taxon>
    </lineage>
</organism>
<dbReference type="InterPro" id="IPR025302">
    <property type="entry name" value="DrrA1/2-like_C"/>
</dbReference>